<protein>
    <submittedName>
        <fullName evidence="1">ABC transporter C family member 2-like</fullName>
    </submittedName>
</protein>
<gene>
    <name evidence="1" type="ORF">E6C27_scaffold43053G00080</name>
</gene>
<evidence type="ECO:0000313" key="1">
    <source>
        <dbReference type="EMBL" id="KAA0032552.1"/>
    </source>
</evidence>
<reference evidence="1 2" key="1">
    <citation type="submission" date="2019-08" db="EMBL/GenBank/DDBJ databases">
        <title>Draft genome sequences of two oriental melons (Cucumis melo L. var makuwa).</title>
        <authorList>
            <person name="Kwon S.-Y."/>
        </authorList>
    </citation>
    <scope>NUCLEOTIDE SEQUENCE [LARGE SCALE GENOMIC DNA]</scope>
    <source>
        <strain evidence="2">cv. SW 3</strain>
        <tissue evidence="1">Leaf</tissue>
    </source>
</reference>
<dbReference type="AlphaFoldDB" id="A0A5A7SND7"/>
<sequence length="537" mass="60447">MFQALTWGSMLGMLLVKTKVYIFQFRWAIRLGVVYISVAKVVTLNLILSVKDMYESLDVLCKGGTDVITYELVDGLENEELVQGEHLCPERHANLIYSSDSAVGDPTYTKGRSNICYQIYRLVGSIGHLRFASSSAIQLLLREDRAFAIRSTVLVGVIGHLRNEKLDIFVVLTVNDPTSTADDQTFTVKSIVLVGVIRYLCCASPSTIQLLLGDDRAFAVKSTVLVGAIRHLYRASSLLIQLLLEDDRVFTVRSIVLVGAIRHLHRAFDPTSIGDGWAFAIKSIVLVGAIEHLCRTSSSAIQLLRGDDWTFAIRSIALIGAIRHLRCASPSEIELLLGDDRHYKKLRRSSVGGRQFRYFSIIVTPTPRRRAQSRLLKLECYVAANWRISMMITPGVEKPISLHVVRFSQAIGLFVLDFNDQVMNRFVNIRCLTPLKSFGATVVVGQSRFYNDSTSSLSKEWSQSTVWSCSSKYTFETEHLCHRQRRMHIIRCYNSNPNLPQCWVDDWTTHKALVGDLSPRPTRRAVRAVPRPHVCSP</sequence>
<evidence type="ECO:0000313" key="2">
    <source>
        <dbReference type="Proteomes" id="UP000321393"/>
    </source>
</evidence>
<dbReference type="Proteomes" id="UP000321393">
    <property type="component" value="Unassembled WGS sequence"/>
</dbReference>
<accession>A0A5A7SND7</accession>
<dbReference type="OrthoDB" id="1292058at2759"/>
<dbReference type="EMBL" id="SSTE01021314">
    <property type="protein sequence ID" value="KAA0032552.1"/>
    <property type="molecule type" value="Genomic_DNA"/>
</dbReference>
<organism evidence="1 2">
    <name type="scientific">Cucumis melo var. makuwa</name>
    <name type="common">Oriental melon</name>
    <dbReference type="NCBI Taxonomy" id="1194695"/>
    <lineage>
        <taxon>Eukaryota</taxon>
        <taxon>Viridiplantae</taxon>
        <taxon>Streptophyta</taxon>
        <taxon>Embryophyta</taxon>
        <taxon>Tracheophyta</taxon>
        <taxon>Spermatophyta</taxon>
        <taxon>Magnoliopsida</taxon>
        <taxon>eudicotyledons</taxon>
        <taxon>Gunneridae</taxon>
        <taxon>Pentapetalae</taxon>
        <taxon>rosids</taxon>
        <taxon>fabids</taxon>
        <taxon>Cucurbitales</taxon>
        <taxon>Cucurbitaceae</taxon>
        <taxon>Benincaseae</taxon>
        <taxon>Cucumis</taxon>
    </lineage>
</organism>
<proteinExistence type="predicted"/>
<comment type="caution">
    <text evidence="1">The sequence shown here is derived from an EMBL/GenBank/DDBJ whole genome shotgun (WGS) entry which is preliminary data.</text>
</comment>
<name>A0A5A7SND7_CUCMM</name>